<sequence length="46" mass="5162">MTRLHKEDSIFHFCGCLNGNVVLNGVLKFGRSKRQGTVSKRSRAGR</sequence>
<organism evidence="1">
    <name type="scientific">Anguilla anguilla</name>
    <name type="common">European freshwater eel</name>
    <name type="synonym">Muraena anguilla</name>
    <dbReference type="NCBI Taxonomy" id="7936"/>
    <lineage>
        <taxon>Eukaryota</taxon>
        <taxon>Metazoa</taxon>
        <taxon>Chordata</taxon>
        <taxon>Craniata</taxon>
        <taxon>Vertebrata</taxon>
        <taxon>Euteleostomi</taxon>
        <taxon>Actinopterygii</taxon>
        <taxon>Neopterygii</taxon>
        <taxon>Teleostei</taxon>
        <taxon>Anguilliformes</taxon>
        <taxon>Anguillidae</taxon>
        <taxon>Anguilla</taxon>
    </lineage>
</organism>
<protein>
    <submittedName>
        <fullName evidence="1">Uncharacterized protein</fullName>
    </submittedName>
</protein>
<dbReference type="AlphaFoldDB" id="A0A0E9TFL8"/>
<proteinExistence type="predicted"/>
<accession>A0A0E9TFL8</accession>
<evidence type="ECO:0000313" key="1">
    <source>
        <dbReference type="EMBL" id="JAH52227.1"/>
    </source>
</evidence>
<reference evidence="1" key="1">
    <citation type="submission" date="2014-11" db="EMBL/GenBank/DDBJ databases">
        <authorList>
            <person name="Amaro Gonzalez C."/>
        </authorList>
    </citation>
    <scope>NUCLEOTIDE SEQUENCE</scope>
</reference>
<dbReference type="EMBL" id="GBXM01056350">
    <property type="protein sequence ID" value="JAH52227.1"/>
    <property type="molecule type" value="Transcribed_RNA"/>
</dbReference>
<name>A0A0E9TFL8_ANGAN</name>
<reference evidence="1" key="2">
    <citation type="journal article" date="2015" name="Fish Shellfish Immunol.">
        <title>Early steps in the European eel (Anguilla anguilla)-Vibrio vulnificus interaction in the gills: Role of the RtxA13 toxin.</title>
        <authorList>
            <person name="Callol A."/>
            <person name="Pajuelo D."/>
            <person name="Ebbesson L."/>
            <person name="Teles M."/>
            <person name="MacKenzie S."/>
            <person name="Amaro C."/>
        </authorList>
    </citation>
    <scope>NUCLEOTIDE SEQUENCE</scope>
</reference>